<keyword evidence="2" id="KW-1185">Reference proteome</keyword>
<accession>A0A1H7LQI3</accession>
<gene>
    <name evidence="1" type="ORF">SAMN05444583_105117</name>
</gene>
<sequence length="157" mass="16295">MQSQPQEPTATRTPIQVAALVVGLVFLAVGILGFVPGITTNYDELEFAGHESGAALFGTFSVSVLHNVVHLLFGVAGIAMARTAAAARLYLVGGGVIYLVLWVYGLVVDQHSTANFIPVNSADNWLHLGLGAAMVAVGLVLGRVGSAAHPAITPRHT</sequence>
<protein>
    <recommendedName>
        <fullName evidence="3">DUF4383 domain-containing protein</fullName>
    </recommendedName>
</protein>
<dbReference type="AlphaFoldDB" id="A0A1H7LQI3"/>
<dbReference type="Proteomes" id="UP000198677">
    <property type="component" value="Unassembled WGS sequence"/>
</dbReference>
<evidence type="ECO:0000313" key="2">
    <source>
        <dbReference type="Proteomes" id="UP000198677"/>
    </source>
</evidence>
<dbReference type="Pfam" id="PF14325">
    <property type="entry name" value="DUF4383"/>
    <property type="match status" value="1"/>
</dbReference>
<organism evidence="1 2">
    <name type="scientific">Rhodococcus maanshanensis</name>
    <dbReference type="NCBI Taxonomy" id="183556"/>
    <lineage>
        <taxon>Bacteria</taxon>
        <taxon>Bacillati</taxon>
        <taxon>Actinomycetota</taxon>
        <taxon>Actinomycetes</taxon>
        <taxon>Mycobacteriales</taxon>
        <taxon>Nocardiaceae</taxon>
        <taxon>Rhodococcus</taxon>
    </lineage>
</organism>
<dbReference type="EMBL" id="FOAW01000005">
    <property type="protein sequence ID" value="SEL00988.1"/>
    <property type="molecule type" value="Genomic_DNA"/>
</dbReference>
<reference evidence="2" key="1">
    <citation type="submission" date="2016-10" db="EMBL/GenBank/DDBJ databases">
        <authorList>
            <person name="Varghese N."/>
            <person name="Submissions S."/>
        </authorList>
    </citation>
    <scope>NUCLEOTIDE SEQUENCE [LARGE SCALE GENOMIC DNA]</scope>
    <source>
        <strain evidence="2">DSM 44675</strain>
    </source>
</reference>
<dbReference type="OrthoDB" id="572373at2"/>
<proteinExistence type="predicted"/>
<dbReference type="RefSeq" id="WP_072749804.1">
    <property type="nucleotide sequence ID" value="NZ_FOAW01000005.1"/>
</dbReference>
<name>A0A1H7LQI3_9NOCA</name>
<evidence type="ECO:0000313" key="1">
    <source>
        <dbReference type="EMBL" id="SEL00988.1"/>
    </source>
</evidence>
<evidence type="ECO:0008006" key="3">
    <source>
        <dbReference type="Google" id="ProtNLM"/>
    </source>
</evidence>